<evidence type="ECO:0000313" key="1">
    <source>
        <dbReference type="EnsemblMetazoa" id="CLYHEMP010380.1"/>
    </source>
</evidence>
<organism evidence="1 2">
    <name type="scientific">Clytia hemisphaerica</name>
    <dbReference type="NCBI Taxonomy" id="252671"/>
    <lineage>
        <taxon>Eukaryota</taxon>
        <taxon>Metazoa</taxon>
        <taxon>Cnidaria</taxon>
        <taxon>Hydrozoa</taxon>
        <taxon>Hydroidolina</taxon>
        <taxon>Leptothecata</taxon>
        <taxon>Obeliida</taxon>
        <taxon>Clytiidae</taxon>
        <taxon>Clytia</taxon>
    </lineage>
</organism>
<dbReference type="OrthoDB" id="10072016at2759"/>
<name>A0A7M5VFA7_9CNID</name>
<evidence type="ECO:0000313" key="2">
    <source>
        <dbReference type="Proteomes" id="UP000594262"/>
    </source>
</evidence>
<proteinExistence type="predicted"/>
<reference evidence="1" key="1">
    <citation type="submission" date="2021-01" db="UniProtKB">
        <authorList>
            <consortium name="EnsemblMetazoa"/>
        </authorList>
    </citation>
    <scope>IDENTIFICATION</scope>
</reference>
<keyword evidence="2" id="KW-1185">Reference proteome</keyword>
<evidence type="ECO:0008006" key="3">
    <source>
        <dbReference type="Google" id="ProtNLM"/>
    </source>
</evidence>
<accession>A0A7M5VFA7</accession>
<sequence length="131" mass="15468">GRHPKEAGGQYRLTKETEEGIVLIIGELVNWRVPLRMLDLQMLVQSYLDRCDVDDEVFNDNTPSEDWVRRFIARHKLTVRYADNVKPDRCIMADEVLEFYDHLKEEIGDVPPENIFNFDETNFQDNPSKRK</sequence>
<dbReference type="Proteomes" id="UP000594262">
    <property type="component" value="Unplaced"/>
</dbReference>
<dbReference type="EnsemblMetazoa" id="CLYHEMT010380.1">
    <property type="protein sequence ID" value="CLYHEMP010380.1"/>
    <property type="gene ID" value="CLYHEMG010380"/>
</dbReference>
<dbReference type="AlphaFoldDB" id="A0A7M5VFA7"/>
<protein>
    <recommendedName>
        <fullName evidence="3">HTH CENPB-type domain-containing protein</fullName>
    </recommendedName>
</protein>